<accession>W0LKM1</accession>
<sequence>MGSEVCGSDAAQALMHTPFNNERYTFFRYHLPAFDTNSNLSKTGNGTNTFTCSGTLNFERHYCNRKYLQKKKLLFQQP</sequence>
<dbReference type="HOGENOM" id="CLU_2620067_0_0_6"/>
<dbReference type="AlphaFoldDB" id="W0LKM1"/>
<dbReference type="Proteomes" id="UP000019030">
    <property type="component" value="Chromosome"/>
</dbReference>
<dbReference type="KEGG" id="sfo:Z042_21465"/>
<organism evidence="1 2">
    <name type="scientific">Chania multitudinisentens RB-25</name>
    <dbReference type="NCBI Taxonomy" id="1441930"/>
    <lineage>
        <taxon>Bacteria</taxon>
        <taxon>Pseudomonadati</taxon>
        <taxon>Pseudomonadota</taxon>
        <taxon>Gammaproteobacteria</taxon>
        <taxon>Enterobacterales</taxon>
        <taxon>Yersiniaceae</taxon>
        <taxon>Chania</taxon>
    </lineage>
</organism>
<reference evidence="1 2" key="1">
    <citation type="submission" date="2014-01" db="EMBL/GenBank/DDBJ databases">
        <title>Isolation of Serratia multitudinisentens RB-25 from Ex-Landfill site.</title>
        <authorList>
            <person name="Robson E.H.J."/>
        </authorList>
    </citation>
    <scope>NUCLEOTIDE SEQUENCE [LARGE SCALE GENOMIC DNA]</scope>
    <source>
        <strain evidence="1 2">RB-25</strain>
    </source>
</reference>
<keyword evidence="2" id="KW-1185">Reference proteome</keyword>
<evidence type="ECO:0000313" key="2">
    <source>
        <dbReference type="Proteomes" id="UP000019030"/>
    </source>
</evidence>
<name>W0LKM1_9GAMM</name>
<evidence type="ECO:0000313" key="1">
    <source>
        <dbReference type="EMBL" id="AHG22959.1"/>
    </source>
</evidence>
<dbReference type="PATRIC" id="fig|1441930.4.peg.4239"/>
<reference evidence="1 2" key="2">
    <citation type="submission" date="2015-03" db="EMBL/GenBank/DDBJ databases">
        <authorList>
            <person name="Chan K.-G."/>
        </authorList>
    </citation>
    <scope>NUCLEOTIDE SEQUENCE [LARGE SCALE GENOMIC DNA]</scope>
    <source>
        <strain evidence="1 2">RB-25</strain>
    </source>
</reference>
<gene>
    <name evidence="1" type="ORF">Z042_21465</name>
</gene>
<dbReference type="EMBL" id="CP007044">
    <property type="protein sequence ID" value="AHG22959.1"/>
    <property type="molecule type" value="Genomic_DNA"/>
</dbReference>
<protein>
    <submittedName>
        <fullName evidence="1">Uncharacterized protein</fullName>
    </submittedName>
</protein>
<proteinExistence type="predicted"/>